<protein>
    <submittedName>
        <fullName evidence="1">Uncharacterized protein</fullName>
    </submittedName>
</protein>
<organism evidence="1 2">
    <name type="scientific">Armillaria gallica</name>
    <name type="common">Bulbous honey fungus</name>
    <name type="synonym">Armillaria bulbosa</name>
    <dbReference type="NCBI Taxonomy" id="47427"/>
    <lineage>
        <taxon>Eukaryota</taxon>
        <taxon>Fungi</taxon>
        <taxon>Dikarya</taxon>
        <taxon>Basidiomycota</taxon>
        <taxon>Agaricomycotina</taxon>
        <taxon>Agaricomycetes</taxon>
        <taxon>Agaricomycetidae</taxon>
        <taxon>Agaricales</taxon>
        <taxon>Marasmiineae</taxon>
        <taxon>Physalacriaceae</taxon>
        <taxon>Armillaria</taxon>
    </lineage>
</organism>
<gene>
    <name evidence="1" type="ORF">ARMGADRAFT_1037256</name>
</gene>
<name>A0A2H3CMT7_ARMGA</name>
<reference evidence="2" key="1">
    <citation type="journal article" date="2017" name="Nat. Ecol. Evol.">
        <title>Genome expansion and lineage-specific genetic innovations in the forest pathogenic fungi Armillaria.</title>
        <authorList>
            <person name="Sipos G."/>
            <person name="Prasanna A.N."/>
            <person name="Walter M.C."/>
            <person name="O'Connor E."/>
            <person name="Balint B."/>
            <person name="Krizsan K."/>
            <person name="Kiss B."/>
            <person name="Hess J."/>
            <person name="Varga T."/>
            <person name="Slot J."/>
            <person name="Riley R."/>
            <person name="Boka B."/>
            <person name="Rigling D."/>
            <person name="Barry K."/>
            <person name="Lee J."/>
            <person name="Mihaltcheva S."/>
            <person name="LaButti K."/>
            <person name="Lipzen A."/>
            <person name="Waldron R."/>
            <person name="Moloney N.M."/>
            <person name="Sperisen C."/>
            <person name="Kredics L."/>
            <person name="Vagvoelgyi C."/>
            <person name="Patrignani A."/>
            <person name="Fitzpatrick D."/>
            <person name="Nagy I."/>
            <person name="Doyle S."/>
            <person name="Anderson J.B."/>
            <person name="Grigoriev I.V."/>
            <person name="Gueldener U."/>
            <person name="Muensterkoetter M."/>
            <person name="Nagy L.G."/>
        </authorList>
    </citation>
    <scope>NUCLEOTIDE SEQUENCE [LARGE SCALE GENOMIC DNA]</scope>
    <source>
        <strain evidence="2">Ar21-2</strain>
    </source>
</reference>
<accession>A0A2H3CMT7</accession>
<proteinExistence type="predicted"/>
<evidence type="ECO:0000313" key="1">
    <source>
        <dbReference type="EMBL" id="PBK84335.1"/>
    </source>
</evidence>
<dbReference type="AlphaFoldDB" id="A0A2H3CMT7"/>
<evidence type="ECO:0000313" key="2">
    <source>
        <dbReference type="Proteomes" id="UP000217790"/>
    </source>
</evidence>
<dbReference type="InParanoid" id="A0A2H3CMT7"/>
<keyword evidence="2" id="KW-1185">Reference proteome</keyword>
<sequence length="181" mass="20690">MRLWKASSQQVDMARRPSIIAIPWCRPATKLKPSMVWVVTVPINCIYGNTGCALYLYHGGYVWWVQIWVHTLKYGYGENSGGPFNGIESFAVVMKLSMYGQWYGFGISHTVLAHILSGSQDFIQHLYEPSHNSINMGTVQIPKSDYQAMSNDWAMNVNRSHHVRYPSQGHKNQNILFDFNC</sequence>
<dbReference type="Proteomes" id="UP000217790">
    <property type="component" value="Unassembled WGS sequence"/>
</dbReference>
<dbReference type="EMBL" id="KZ293699">
    <property type="protein sequence ID" value="PBK84335.1"/>
    <property type="molecule type" value="Genomic_DNA"/>
</dbReference>